<name>A0AA40E2U2_9PEZI</name>
<reference evidence="3" key="1">
    <citation type="submission" date="2023-06" db="EMBL/GenBank/DDBJ databases">
        <title>Genome-scale phylogeny and comparative genomics of the fungal order Sordariales.</title>
        <authorList>
            <consortium name="Lawrence Berkeley National Laboratory"/>
            <person name="Hensen N."/>
            <person name="Bonometti L."/>
            <person name="Westerberg I."/>
            <person name="Brannstrom I.O."/>
            <person name="Guillou S."/>
            <person name="Cros-Aarteil S."/>
            <person name="Calhoun S."/>
            <person name="Haridas S."/>
            <person name="Kuo A."/>
            <person name="Mondo S."/>
            <person name="Pangilinan J."/>
            <person name="Riley R."/>
            <person name="Labutti K."/>
            <person name="Andreopoulos B."/>
            <person name="Lipzen A."/>
            <person name="Chen C."/>
            <person name="Yanf M."/>
            <person name="Daum C."/>
            <person name="Ng V."/>
            <person name="Clum A."/>
            <person name="Steindorff A."/>
            <person name="Ohm R."/>
            <person name="Martin F."/>
            <person name="Silar P."/>
            <person name="Natvig D."/>
            <person name="Lalanne C."/>
            <person name="Gautier V."/>
            <person name="Ament-Velasquez S.L."/>
            <person name="Kruys A."/>
            <person name="Hutchinson M.I."/>
            <person name="Powell A.J."/>
            <person name="Barry K."/>
            <person name="Miller A.N."/>
            <person name="Grigoriev I.V."/>
            <person name="Debuchy R."/>
            <person name="Gladieux P."/>
            <person name="Thoren M.H."/>
            <person name="Johannesson H."/>
        </authorList>
    </citation>
    <scope>NUCLEOTIDE SEQUENCE</scope>
    <source>
        <strain evidence="3">SMH4607-1</strain>
    </source>
</reference>
<feature type="domain" description="Clr5" evidence="2">
    <location>
        <begin position="53"/>
        <end position="105"/>
    </location>
</feature>
<protein>
    <submittedName>
        <fullName evidence="3">Clr5 domain-containing protein</fullName>
    </submittedName>
</protein>
<feature type="region of interest" description="Disordered" evidence="1">
    <location>
        <begin position="1"/>
        <end position="42"/>
    </location>
</feature>
<dbReference type="Proteomes" id="UP001172102">
    <property type="component" value="Unassembled WGS sequence"/>
</dbReference>
<dbReference type="AlphaFoldDB" id="A0AA40E2U2"/>
<dbReference type="InterPro" id="IPR025676">
    <property type="entry name" value="Clr5_dom"/>
</dbReference>
<feature type="region of interest" description="Disordered" evidence="1">
    <location>
        <begin position="112"/>
        <end position="134"/>
    </location>
</feature>
<organism evidence="3 4">
    <name type="scientific">Lasiosphaeris hirsuta</name>
    <dbReference type="NCBI Taxonomy" id="260670"/>
    <lineage>
        <taxon>Eukaryota</taxon>
        <taxon>Fungi</taxon>
        <taxon>Dikarya</taxon>
        <taxon>Ascomycota</taxon>
        <taxon>Pezizomycotina</taxon>
        <taxon>Sordariomycetes</taxon>
        <taxon>Sordariomycetidae</taxon>
        <taxon>Sordariales</taxon>
        <taxon>Lasiosphaeriaceae</taxon>
        <taxon>Lasiosphaeris</taxon>
    </lineage>
</organism>
<comment type="caution">
    <text evidence="3">The sequence shown here is derived from an EMBL/GenBank/DDBJ whole genome shotgun (WGS) entry which is preliminary data.</text>
</comment>
<gene>
    <name evidence="3" type="ORF">B0H67DRAFT_551371</name>
</gene>
<keyword evidence="4" id="KW-1185">Reference proteome</keyword>
<accession>A0AA40E2U2</accession>
<dbReference type="PANTHER" id="PTHR38788">
    <property type="entry name" value="CLR5 DOMAIN-CONTAINING PROTEIN"/>
    <property type="match status" value="1"/>
</dbReference>
<sequence>MSENDSKPASTPTSREESSQPAPSFHPPRFGAGAPRPPSHAGNVARVIIPTKPADWEAVKDVIEGLYIHNNVRLKDVIEVMQAAYRFRATARMYKAQFAKWNWHKYSTGPSVSSRQGIKDHSSRHGKKKKGISLRQGVETKQQLETRMLEGQESRHLTTAMSAFRSFILGWSEQDPRWQAATCFTKMGHYNPTMVSHFLGALIQLEQHEYSHGGRLLRAAFLELEDLLVDGHVAAIWDCCVSVPQLAINHGRSDILLTFMRYLSRLCTVRAPNHPLACISRSTLALVEHLDTPSQISAYTTAAWRLWSDTIVALLGPDNISTLHTHRAYLLIQPEPDPTLVCCVLRDYDRLVDAAAAALGADNTAALSLEFDALLTQSRFTTPDPAALDARLARVLARLVAKPGNAGRPPRGWAGLEDRQVYRGCWFLAAMYADAAGNASRAAECRRAFLAAPEEGDWVQYALRMEEKLRAGGRVVEADEVKGKRLEAQLPRDVVEILDREEREIGGI</sequence>
<proteinExistence type="predicted"/>
<dbReference type="PANTHER" id="PTHR38788:SF3">
    <property type="entry name" value="CLR5 DOMAIN-CONTAINING PROTEIN"/>
    <property type="match status" value="1"/>
</dbReference>
<dbReference type="EMBL" id="JAUKUA010000002">
    <property type="protein sequence ID" value="KAK0725929.1"/>
    <property type="molecule type" value="Genomic_DNA"/>
</dbReference>
<evidence type="ECO:0000256" key="1">
    <source>
        <dbReference type="SAM" id="MobiDB-lite"/>
    </source>
</evidence>
<evidence type="ECO:0000313" key="3">
    <source>
        <dbReference type="EMBL" id="KAK0725929.1"/>
    </source>
</evidence>
<evidence type="ECO:0000259" key="2">
    <source>
        <dbReference type="Pfam" id="PF14420"/>
    </source>
</evidence>
<dbReference type="Pfam" id="PF14420">
    <property type="entry name" value="Clr5"/>
    <property type="match status" value="1"/>
</dbReference>
<evidence type="ECO:0000313" key="4">
    <source>
        <dbReference type="Proteomes" id="UP001172102"/>
    </source>
</evidence>